<name>A0A8J5UWG7_9HYME</name>
<dbReference type="SMART" id="SM00317">
    <property type="entry name" value="SET"/>
    <property type="match status" value="1"/>
</dbReference>
<evidence type="ECO:0000313" key="2">
    <source>
        <dbReference type="EMBL" id="KAG8034681.1"/>
    </source>
</evidence>
<organism evidence="2 3">
    <name type="scientific">Cotesia typhae</name>
    <dbReference type="NCBI Taxonomy" id="2053667"/>
    <lineage>
        <taxon>Eukaryota</taxon>
        <taxon>Metazoa</taxon>
        <taxon>Ecdysozoa</taxon>
        <taxon>Arthropoda</taxon>
        <taxon>Hexapoda</taxon>
        <taxon>Insecta</taxon>
        <taxon>Pterygota</taxon>
        <taxon>Neoptera</taxon>
        <taxon>Endopterygota</taxon>
        <taxon>Hymenoptera</taxon>
        <taxon>Apocrita</taxon>
        <taxon>Ichneumonoidea</taxon>
        <taxon>Braconidae</taxon>
        <taxon>Microgastrinae</taxon>
        <taxon>Cotesia</taxon>
    </lineage>
</organism>
<dbReference type="PROSITE" id="PS50280">
    <property type="entry name" value="SET"/>
    <property type="match status" value="1"/>
</dbReference>
<dbReference type="AlphaFoldDB" id="A0A8J5UWG7"/>
<sequence>MLEPAATENLIRRHLEEHNLLKSKKDQVWEIRNSKLSGRGLFAKRDIKQGELIFIDSPMIIGPRCYQKYLPMCINCYKSGCTLFPCDRGCGLPICSDDCENSRSHIEFECERLQNWQPTCGSMWSMELLQAVVPIRSLSLSSYQKDLVRTLQQHEGPHHGREIELLKKNISKAINPEDEELMLQVCRAFDTNAFETAIRVDDKTSISLRGLYPLGALKNHSCLPNTRHYFNDRGFMFTRATVPIKKDEELTGTYVDLIWGTILRRKYLLFSKHFECCCKRCADPTASYLFEFGTNISALRCANLKCFSYIFPDDPLNFKSSWTCRDCNVKVSSKQIESIYSALNTMINNVLSEPPQNLLEFIEGELKILVPPVNHLLLDMKFHAVSFFGRTEELEWKNLSDKELELKAQYCNDLILMLDQLGCGDCQKKGLILNELYCTKKEQLSRKLNNDKEEIKLKIDKELTEIADK</sequence>
<comment type="caution">
    <text evidence="2">The sequence shown here is derived from an EMBL/GenBank/DDBJ whole genome shotgun (WGS) entry which is preliminary data.</text>
</comment>
<protein>
    <recommendedName>
        <fullName evidence="1">SET domain-containing protein</fullName>
    </recommendedName>
</protein>
<gene>
    <name evidence="2" type="ORF">G9C98_007757</name>
</gene>
<dbReference type="PANTHER" id="PTHR46455">
    <property type="entry name" value="SET AND MYND DOMAIN CONTAINING, ARTHROPOD-SPECIFIC, MEMBER 4, ISOFORM A"/>
    <property type="match status" value="1"/>
</dbReference>
<dbReference type="PANTHER" id="PTHR46455:SF3">
    <property type="entry name" value="SET AND MYND DOMAIN CONTAINING, ARTHROPOD-SPECIFIC, MEMBER 9, ISOFORM A-RELATED"/>
    <property type="match status" value="1"/>
</dbReference>
<dbReference type="Proteomes" id="UP000729913">
    <property type="component" value="Unassembled WGS sequence"/>
</dbReference>
<reference evidence="2" key="2">
    <citation type="submission" date="2021-04" db="EMBL/GenBank/DDBJ databases">
        <title>Genome-wide patterns of bracovirus chromosomal integration into multiple host tissues during parasitism.</title>
        <authorList>
            <person name="Chebbi M.A.C."/>
        </authorList>
    </citation>
    <scope>NUCLEOTIDE SEQUENCE</scope>
    <source>
        <tissue evidence="2">Whole body</tissue>
    </source>
</reference>
<keyword evidence="3" id="KW-1185">Reference proteome</keyword>
<dbReference type="OrthoDB" id="5945798at2759"/>
<proteinExistence type="predicted"/>
<feature type="domain" description="SET" evidence="1">
    <location>
        <begin position="27"/>
        <end position="255"/>
    </location>
</feature>
<dbReference type="InterPro" id="IPR053010">
    <property type="entry name" value="SET_SmydA-8"/>
</dbReference>
<dbReference type="InterPro" id="IPR001214">
    <property type="entry name" value="SET_dom"/>
</dbReference>
<feature type="non-terminal residue" evidence="2">
    <location>
        <position position="1"/>
    </location>
</feature>
<dbReference type="CDD" id="cd20071">
    <property type="entry name" value="SET_SMYD"/>
    <property type="match status" value="1"/>
</dbReference>
<evidence type="ECO:0000313" key="3">
    <source>
        <dbReference type="Proteomes" id="UP000729913"/>
    </source>
</evidence>
<dbReference type="Pfam" id="PF00856">
    <property type="entry name" value="SET"/>
    <property type="match status" value="1"/>
</dbReference>
<dbReference type="EMBL" id="JAAOIC020000067">
    <property type="protein sequence ID" value="KAG8034681.1"/>
    <property type="molecule type" value="Genomic_DNA"/>
</dbReference>
<accession>A0A8J5UWG7</accession>
<reference evidence="2" key="1">
    <citation type="submission" date="2020-03" db="EMBL/GenBank/DDBJ databases">
        <authorList>
            <person name="Chebbi M.A."/>
            <person name="Drezen J.M."/>
        </authorList>
    </citation>
    <scope>NUCLEOTIDE SEQUENCE</scope>
    <source>
        <tissue evidence="2">Whole body</tissue>
    </source>
</reference>
<evidence type="ECO:0000259" key="1">
    <source>
        <dbReference type="PROSITE" id="PS50280"/>
    </source>
</evidence>